<evidence type="ECO:0000313" key="3">
    <source>
        <dbReference type="Proteomes" id="UP000801864"/>
    </source>
</evidence>
<sequence length="59" mass="6481">MAAGEWEAADSPTEHMVMESAELVRLLSPELKVQDGGISCQITNPRPKGGRTYVRRPDV</sequence>
<dbReference type="Proteomes" id="UP000801864">
    <property type="component" value="Unassembled WGS sequence"/>
</dbReference>
<name>A0A9P4XIQ5_9HYPO</name>
<comment type="caution">
    <text evidence="2">The sequence shown here is derived from an EMBL/GenBank/DDBJ whole genome shotgun (WGS) entry which is preliminary data.</text>
</comment>
<protein>
    <submittedName>
        <fullName evidence="2">Uncharacterized protein</fullName>
    </submittedName>
</protein>
<dbReference type="EMBL" id="QLNT01000007">
    <property type="protein sequence ID" value="KAF3073134.1"/>
    <property type="molecule type" value="Genomic_DNA"/>
</dbReference>
<evidence type="ECO:0000256" key="1">
    <source>
        <dbReference type="SAM" id="MobiDB-lite"/>
    </source>
</evidence>
<proteinExistence type="predicted"/>
<gene>
    <name evidence="2" type="ORF">CFAM422_004732</name>
</gene>
<keyword evidence="3" id="KW-1185">Reference proteome</keyword>
<evidence type="ECO:0000313" key="2">
    <source>
        <dbReference type="EMBL" id="KAF3073134.1"/>
    </source>
</evidence>
<feature type="region of interest" description="Disordered" evidence="1">
    <location>
        <begin position="38"/>
        <end position="59"/>
    </location>
</feature>
<dbReference type="AlphaFoldDB" id="A0A9P4XIQ5"/>
<accession>A0A9P4XIQ5</accession>
<organism evidence="2 3">
    <name type="scientific">Trichoderma lentiforme</name>
    <dbReference type="NCBI Taxonomy" id="1567552"/>
    <lineage>
        <taxon>Eukaryota</taxon>
        <taxon>Fungi</taxon>
        <taxon>Dikarya</taxon>
        <taxon>Ascomycota</taxon>
        <taxon>Pezizomycotina</taxon>
        <taxon>Sordariomycetes</taxon>
        <taxon>Hypocreomycetidae</taxon>
        <taxon>Hypocreales</taxon>
        <taxon>Hypocreaceae</taxon>
        <taxon>Trichoderma</taxon>
    </lineage>
</organism>
<reference evidence="2 3" key="1">
    <citation type="submission" date="2018-06" db="EMBL/GenBank/DDBJ databases">
        <title>Genome analysis of cellulolytic fungus Trichoderma lentiforme CFAM-422.</title>
        <authorList>
            <person name="Steindorff A.S."/>
            <person name="Formighieri E.F."/>
            <person name="Midorikawa G.E.O."/>
            <person name="Tamietti M.S."/>
            <person name="Ramos E.Z."/>
            <person name="Silva A.S."/>
            <person name="Bon E.P.S."/>
            <person name="Mendes T.D."/>
            <person name="Damaso M.C.T."/>
            <person name="Favaro L.C.L."/>
        </authorList>
    </citation>
    <scope>NUCLEOTIDE SEQUENCE [LARGE SCALE GENOMIC DNA]</scope>
    <source>
        <strain evidence="2 3">CFAM-422</strain>
    </source>
</reference>